<evidence type="ECO:0000313" key="2">
    <source>
        <dbReference type="Proteomes" id="UP000018144"/>
    </source>
</evidence>
<sequence length="11" mass="1429">MKHRNDERLET</sequence>
<reference evidence="1 2" key="1">
    <citation type="journal article" date="2013" name="PLoS Genet.">
        <title>The genome and development-dependent transcriptomes of Pyronema confluens: a window into fungal evolution.</title>
        <authorList>
            <person name="Traeger S."/>
            <person name="Altegoer F."/>
            <person name="Freitag M."/>
            <person name="Gabaldon T."/>
            <person name="Kempken F."/>
            <person name="Kumar A."/>
            <person name="Marcet-Houben M."/>
            <person name="Poggeler S."/>
            <person name="Stajich J.E."/>
            <person name="Nowrousian M."/>
        </authorList>
    </citation>
    <scope>NUCLEOTIDE SEQUENCE [LARGE SCALE GENOMIC DNA]</scope>
    <source>
        <strain evidence="2">CBS 100304</strain>
        <tissue evidence="1">Vegetative mycelium</tissue>
    </source>
</reference>
<accession>U4L0K8</accession>
<gene>
    <name evidence="1" type="ORF">PCON_07317</name>
</gene>
<keyword evidence="2" id="KW-1185">Reference proteome</keyword>
<name>U4L0K8_PYROM</name>
<protein>
    <submittedName>
        <fullName evidence="1">Uncharacterized protein</fullName>
    </submittedName>
</protein>
<proteinExistence type="predicted"/>
<evidence type="ECO:0000313" key="1">
    <source>
        <dbReference type="EMBL" id="CCX07728.1"/>
    </source>
</evidence>
<dbReference type="Proteomes" id="UP000018144">
    <property type="component" value="Unassembled WGS sequence"/>
</dbReference>
<dbReference type="EMBL" id="HF935368">
    <property type="protein sequence ID" value="CCX07728.1"/>
    <property type="molecule type" value="Genomic_DNA"/>
</dbReference>
<organism evidence="1 2">
    <name type="scientific">Pyronema omphalodes (strain CBS 100304)</name>
    <name type="common">Pyronema confluens</name>
    <dbReference type="NCBI Taxonomy" id="1076935"/>
    <lineage>
        <taxon>Eukaryota</taxon>
        <taxon>Fungi</taxon>
        <taxon>Dikarya</taxon>
        <taxon>Ascomycota</taxon>
        <taxon>Pezizomycotina</taxon>
        <taxon>Pezizomycetes</taxon>
        <taxon>Pezizales</taxon>
        <taxon>Pyronemataceae</taxon>
        <taxon>Pyronema</taxon>
    </lineage>
</organism>